<evidence type="ECO:0000256" key="7">
    <source>
        <dbReference type="ARBA" id="ARBA00023159"/>
    </source>
</evidence>
<evidence type="ECO:0000313" key="15">
    <source>
        <dbReference type="Proteomes" id="UP000801428"/>
    </source>
</evidence>
<dbReference type="InterPro" id="IPR019035">
    <property type="entry name" value="Mediator_Med12"/>
</dbReference>
<comment type="subunit">
    <text evidence="3">Component of the SRB8-11 complex, which itself associates with the Mediator complex.</text>
</comment>
<comment type="function">
    <text evidence="10">Component of the SRB8-11 complex. The SRB8-11 complex is a regulatory module of the Mediator complex which is itself involved in regulation of basal and activated RNA polymerase II-dependent transcription. The SRB8-11 complex may be involved in the transcriptional repression of a subset of genes regulated by Mediator. It may inhibit the association of the Mediator complex with RNA polymerase II to form the holoenzyme complex.</text>
</comment>
<feature type="domain" description="Mediator complex subunit Med12" evidence="13">
    <location>
        <begin position="230"/>
        <end position="293"/>
    </location>
</feature>
<dbReference type="GO" id="GO:0003712">
    <property type="term" value="F:transcription coregulator activity"/>
    <property type="evidence" value="ECO:0007669"/>
    <property type="project" value="InterPro"/>
</dbReference>
<evidence type="ECO:0000256" key="8">
    <source>
        <dbReference type="ARBA" id="ARBA00023163"/>
    </source>
</evidence>
<evidence type="ECO:0000256" key="4">
    <source>
        <dbReference type="ARBA" id="ARBA00019622"/>
    </source>
</evidence>
<evidence type="ECO:0000313" key="14">
    <source>
        <dbReference type="EMBL" id="KAF3004155.1"/>
    </source>
</evidence>
<dbReference type="InterPro" id="IPR057344">
    <property type="entry name" value="ARM_SRB8"/>
</dbReference>
<dbReference type="SMART" id="SM01281">
    <property type="entry name" value="Med12"/>
    <property type="match status" value="1"/>
</dbReference>
<keyword evidence="8" id="KW-0804">Transcription</keyword>
<evidence type="ECO:0000256" key="5">
    <source>
        <dbReference type="ARBA" id="ARBA00022491"/>
    </source>
</evidence>
<reference evidence="14" key="1">
    <citation type="submission" date="2019-04" db="EMBL/GenBank/DDBJ databases">
        <title>Sequencing of skin fungus with MAO and IRED activity.</title>
        <authorList>
            <person name="Marsaioli A.J."/>
            <person name="Bonatto J.M.C."/>
            <person name="Reis Junior O."/>
        </authorList>
    </citation>
    <scope>NUCLEOTIDE SEQUENCE</scope>
    <source>
        <strain evidence="14">30M1</strain>
    </source>
</reference>
<dbReference type="Pfam" id="PF25326">
    <property type="entry name" value="ARM_SRB8"/>
    <property type="match status" value="1"/>
</dbReference>
<keyword evidence="6" id="KW-0805">Transcription regulation</keyword>
<comment type="similarity">
    <text evidence="2">Belongs to the Mediator complex subunit 12 family.</text>
</comment>
<dbReference type="EMBL" id="SWKU01000008">
    <property type="protein sequence ID" value="KAF3004155.1"/>
    <property type="molecule type" value="Genomic_DNA"/>
</dbReference>
<accession>A0A9P4TEV5</accession>
<feature type="region of interest" description="Disordered" evidence="12">
    <location>
        <begin position="1"/>
        <end position="82"/>
    </location>
</feature>
<name>A0A9P4TEV5_CURKU</name>
<keyword evidence="7" id="KW-0010">Activator</keyword>
<evidence type="ECO:0000256" key="9">
    <source>
        <dbReference type="ARBA" id="ARBA00023242"/>
    </source>
</evidence>
<feature type="region of interest" description="Disordered" evidence="12">
    <location>
        <begin position="101"/>
        <end position="135"/>
    </location>
</feature>
<evidence type="ECO:0000256" key="1">
    <source>
        <dbReference type="ARBA" id="ARBA00004123"/>
    </source>
</evidence>
<proteinExistence type="inferred from homology"/>
<gene>
    <name evidence="14" type="primary">SRB8</name>
    <name evidence="14" type="ORF">E8E13_005342</name>
</gene>
<sequence>MTSRPGPGIHEQSRGSGVPPRNPNPNPQVRRRPSKPLNTALPPPDCIDPALDGDRTPAHNGAGEPARPLPRGRPQLFYGNAPSDGYDLPVSFSSSFPYQPTANLPVPPRPGSVHLGDASNQRRIVPGGSGVKEHPNVQAPDVVLAPVQFPGGKAADVFPWTGSNPEDTLTEALVKGGISNKPQIMNETNTARPSLWSNLKNKSGISTLSNLFVNVLEKRQQTGRLQEPNTFKPPPRLTLRDTAREQWLFDLSNPAVGLRRLSRTIPHGLTGKVLLEQCLNKNIPLPRALWLAKCVGINELRAHKRKGHAGTVTWVRGWTSSVEQFLDSILSGIGTGEWKQRITYSSVILVLIENQANAGMNWATGSDVQTIFKIISELVRSRTFAAGRYMQWLIATGSIAQNLDISLPAAWPIRLITEIPISGLPDQVRTLRATLLRGTAHSVELEERTLNDAKVAISQQLPILCGSGYVGHDGANVSISELGSTVRIELGIWLRQKVAQYAEINEHVPTKDPHIEETTLVSLITPHDFHVVRSYLEQFQDLPLLADVVNIVASSLDPNVLASATDTMHYHLKSFRAIGAFDTLFAKVVNRYAAIRTIRFPERELLLSLSNLTQTLRLDNPLLQLLNYDLSRLDQKNSMAACSPASDNMGEVMCNISSSPEDEIERILSSGNSMDQQVMARVLRKITGSLQDCVSKGLLQSEGYSGWFYRLRSFDDATFDVVLNEWVNLCLSNHHIEVLFLALPTLVGSGCMPLAGFLDSLRAYLSKTTPGQPEVAFRVGLEGLQSILPSEPLAGTWSTQDRYRYRLEQHNLCYAAEARVLQFIDDLVELASSLPIQNIGQQLSSLLSCDAVLAIFKHYTLVDVALPTKPKNPSSSTSLKRQYLKVPFSTLLDPVGTLDLATKSPEQQILAVFDVASELSMPFCRSMIQQIFESESTPTDQSSDSLSSTLLSAIKSALEKDQSAGLELLASLDSALTDKIRQHAEREIVDASAFLTTVPFDLQAFGQTSPTLVQKYLAVIDLTAGDSSEPVDETAMLVSLIERFKGVAQALTSLNGATQADNSTMSDLYTWTNALFRTALVVALNTLIAHPTLEVYPRIAEHIFDVAVILSDLLSDDVRIQLALQSQRPTPAASGSAGAAGKLSAAQAREVRQFPYAQPRWEILAESSGNPNANETAINLSLFGARRA</sequence>
<dbReference type="AlphaFoldDB" id="A0A9P4TEV5"/>
<evidence type="ECO:0000256" key="2">
    <source>
        <dbReference type="ARBA" id="ARBA00010289"/>
    </source>
</evidence>
<keyword evidence="9" id="KW-0539">Nucleus</keyword>
<dbReference type="Pfam" id="PF09497">
    <property type="entry name" value="Med12"/>
    <property type="match status" value="1"/>
</dbReference>
<organism evidence="14 15">
    <name type="scientific">Curvularia kusanoi</name>
    <name type="common">Cochliobolus kusanoi</name>
    <dbReference type="NCBI Taxonomy" id="90978"/>
    <lineage>
        <taxon>Eukaryota</taxon>
        <taxon>Fungi</taxon>
        <taxon>Dikarya</taxon>
        <taxon>Ascomycota</taxon>
        <taxon>Pezizomycotina</taxon>
        <taxon>Dothideomycetes</taxon>
        <taxon>Pleosporomycetidae</taxon>
        <taxon>Pleosporales</taxon>
        <taxon>Pleosporineae</taxon>
        <taxon>Pleosporaceae</taxon>
        <taxon>Curvularia</taxon>
    </lineage>
</organism>
<evidence type="ECO:0000256" key="10">
    <source>
        <dbReference type="ARBA" id="ARBA00025661"/>
    </source>
</evidence>
<evidence type="ECO:0000256" key="6">
    <source>
        <dbReference type="ARBA" id="ARBA00023015"/>
    </source>
</evidence>
<dbReference type="GO" id="GO:0016592">
    <property type="term" value="C:mediator complex"/>
    <property type="evidence" value="ECO:0007669"/>
    <property type="project" value="InterPro"/>
</dbReference>
<keyword evidence="15" id="KW-1185">Reference proteome</keyword>
<evidence type="ECO:0000256" key="12">
    <source>
        <dbReference type="SAM" id="MobiDB-lite"/>
    </source>
</evidence>
<dbReference type="OrthoDB" id="20828at2759"/>
<evidence type="ECO:0000259" key="13">
    <source>
        <dbReference type="SMART" id="SM01281"/>
    </source>
</evidence>
<protein>
    <recommendedName>
        <fullName evidence="4">Mediator of RNA polymerase II transcription subunit 12</fullName>
    </recommendedName>
    <alternativeName>
        <fullName evidence="11">Mediator complex subunit 12</fullName>
    </alternativeName>
</protein>
<evidence type="ECO:0000256" key="11">
    <source>
        <dbReference type="ARBA" id="ARBA00032010"/>
    </source>
</evidence>
<dbReference type="Proteomes" id="UP000801428">
    <property type="component" value="Unassembled WGS sequence"/>
</dbReference>
<dbReference type="PANTHER" id="PTHR46567:SF1">
    <property type="entry name" value="MEDIATOR OF RNA POLYMERASE II TRANSCRIPTION SUBUNIT 12"/>
    <property type="match status" value="1"/>
</dbReference>
<comment type="caution">
    <text evidence="14">The sequence shown here is derived from an EMBL/GenBank/DDBJ whole genome shotgun (WGS) entry which is preliminary data.</text>
</comment>
<evidence type="ECO:0000256" key="3">
    <source>
        <dbReference type="ARBA" id="ARBA00011629"/>
    </source>
</evidence>
<keyword evidence="5" id="KW-0678">Repressor</keyword>
<comment type="subcellular location">
    <subcellularLocation>
        <location evidence="1">Nucleus</location>
    </subcellularLocation>
</comment>
<dbReference type="GO" id="GO:0006357">
    <property type="term" value="P:regulation of transcription by RNA polymerase II"/>
    <property type="evidence" value="ECO:0007669"/>
    <property type="project" value="InterPro"/>
</dbReference>
<dbReference type="PANTHER" id="PTHR46567">
    <property type="entry name" value="MEDIATOR OF RNA POLYMERASE II TRANSCRIPTION SUBUNIT 12"/>
    <property type="match status" value="1"/>
</dbReference>